<evidence type="ECO:0000256" key="4">
    <source>
        <dbReference type="ARBA" id="ARBA00023136"/>
    </source>
</evidence>
<feature type="transmembrane region" description="Helical" evidence="6">
    <location>
        <begin position="153"/>
        <end position="173"/>
    </location>
</feature>
<evidence type="ECO:0000256" key="5">
    <source>
        <dbReference type="SAM" id="MobiDB-lite"/>
    </source>
</evidence>
<dbReference type="InterPro" id="IPR006214">
    <property type="entry name" value="Bax_inhibitor_1-related"/>
</dbReference>
<feature type="transmembrane region" description="Helical" evidence="6">
    <location>
        <begin position="238"/>
        <end position="259"/>
    </location>
</feature>
<evidence type="ECO:0000313" key="8">
    <source>
        <dbReference type="Proteomes" id="UP001212152"/>
    </source>
</evidence>
<dbReference type="Pfam" id="PF01027">
    <property type="entry name" value="Bax1-I"/>
    <property type="match status" value="1"/>
</dbReference>
<gene>
    <name evidence="7" type="ORF">HDU87_007686</name>
</gene>
<evidence type="ECO:0000256" key="2">
    <source>
        <dbReference type="ARBA" id="ARBA00022692"/>
    </source>
</evidence>
<proteinExistence type="predicted"/>
<feature type="transmembrane region" description="Helical" evidence="6">
    <location>
        <begin position="322"/>
        <end position="343"/>
    </location>
</feature>
<dbReference type="Proteomes" id="UP001212152">
    <property type="component" value="Unassembled WGS sequence"/>
</dbReference>
<comment type="subcellular location">
    <subcellularLocation>
        <location evidence="1">Membrane</location>
        <topology evidence="1">Multi-pass membrane protein</topology>
    </subcellularLocation>
</comment>
<protein>
    <submittedName>
        <fullName evidence="7">Uncharacterized protein</fullName>
    </submittedName>
</protein>
<accession>A0AAD5XML5</accession>
<name>A0AAD5XML5_9FUNG</name>
<dbReference type="GO" id="GO:0016020">
    <property type="term" value="C:membrane"/>
    <property type="evidence" value="ECO:0007669"/>
    <property type="project" value="UniProtKB-SubCell"/>
</dbReference>
<feature type="transmembrane region" description="Helical" evidence="6">
    <location>
        <begin position="266"/>
        <end position="286"/>
    </location>
</feature>
<dbReference type="EMBL" id="JADGJQ010000072">
    <property type="protein sequence ID" value="KAJ3173312.1"/>
    <property type="molecule type" value="Genomic_DNA"/>
</dbReference>
<evidence type="ECO:0000256" key="3">
    <source>
        <dbReference type="ARBA" id="ARBA00022989"/>
    </source>
</evidence>
<feature type="transmembrane region" description="Helical" evidence="6">
    <location>
        <begin position="179"/>
        <end position="199"/>
    </location>
</feature>
<feature type="transmembrane region" description="Helical" evidence="6">
    <location>
        <begin position="121"/>
        <end position="141"/>
    </location>
</feature>
<keyword evidence="2 6" id="KW-0812">Transmembrane</keyword>
<feature type="transmembrane region" description="Helical" evidence="6">
    <location>
        <begin position="43"/>
        <end position="64"/>
    </location>
</feature>
<dbReference type="AlphaFoldDB" id="A0AAD5XML5"/>
<organism evidence="7 8">
    <name type="scientific">Geranomyces variabilis</name>
    <dbReference type="NCBI Taxonomy" id="109894"/>
    <lineage>
        <taxon>Eukaryota</taxon>
        <taxon>Fungi</taxon>
        <taxon>Fungi incertae sedis</taxon>
        <taxon>Chytridiomycota</taxon>
        <taxon>Chytridiomycota incertae sedis</taxon>
        <taxon>Chytridiomycetes</taxon>
        <taxon>Spizellomycetales</taxon>
        <taxon>Powellomycetaceae</taxon>
        <taxon>Geranomyces</taxon>
    </lineage>
</organism>
<sequence length="349" mass="36397">MLRQPVSILLRAPPAARCLRLRFTSTLTPIPAPLAKGRWGRTLLSLGAIGGALGGTALIVHKIYNKSPSTVPDQFGILTTGTAVGDLTSATSPSDALPDDDDDGKNTPFSPAVRDHLHATYAHAAGGLGITAAMCFGLRRIRAVRHIMARSPVGFVCSFFAASYVTLTVAHIPEAASKWKYAAWGTFYGTAAAMLAPLLHLYPPALLAKAGVYTIGVVGGLSYLGLTAERDKYLHISTPVFAIVGLTAVAGTLNFMAAAYTTSTALGALVAQTTLMLTGKIIQYGVPAYFAGDLLQQTHRIIDSAESADALGKPFPAPIDDAGVLIMGILQVFGAIVAGADIGKKPNTR</sequence>
<feature type="transmembrane region" description="Helical" evidence="6">
    <location>
        <begin position="206"/>
        <end position="226"/>
    </location>
</feature>
<keyword evidence="4 6" id="KW-0472">Membrane</keyword>
<evidence type="ECO:0000256" key="6">
    <source>
        <dbReference type="SAM" id="Phobius"/>
    </source>
</evidence>
<evidence type="ECO:0000256" key="1">
    <source>
        <dbReference type="ARBA" id="ARBA00004141"/>
    </source>
</evidence>
<feature type="region of interest" description="Disordered" evidence="5">
    <location>
        <begin position="89"/>
        <end position="109"/>
    </location>
</feature>
<keyword evidence="3 6" id="KW-1133">Transmembrane helix</keyword>
<keyword evidence="8" id="KW-1185">Reference proteome</keyword>
<comment type="caution">
    <text evidence="7">The sequence shown here is derived from an EMBL/GenBank/DDBJ whole genome shotgun (WGS) entry which is preliminary data.</text>
</comment>
<evidence type="ECO:0000313" key="7">
    <source>
        <dbReference type="EMBL" id="KAJ3173312.1"/>
    </source>
</evidence>
<reference evidence="7" key="1">
    <citation type="submission" date="2020-05" db="EMBL/GenBank/DDBJ databases">
        <title>Phylogenomic resolution of chytrid fungi.</title>
        <authorList>
            <person name="Stajich J.E."/>
            <person name="Amses K."/>
            <person name="Simmons R."/>
            <person name="Seto K."/>
            <person name="Myers J."/>
            <person name="Bonds A."/>
            <person name="Quandt C.A."/>
            <person name="Barry K."/>
            <person name="Liu P."/>
            <person name="Grigoriev I."/>
            <person name="Longcore J.E."/>
            <person name="James T.Y."/>
        </authorList>
    </citation>
    <scope>NUCLEOTIDE SEQUENCE</scope>
    <source>
        <strain evidence="7">JEL0379</strain>
    </source>
</reference>